<name>A0A1U7J2D9_9CYAN</name>
<gene>
    <name evidence="5" type="ORF">NIES30_17920</name>
</gene>
<comment type="similarity">
    <text evidence="1">Belongs to the BlaI transcriptional regulatory family.</text>
</comment>
<dbReference type="InterPro" id="IPR036390">
    <property type="entry name" value="WH_DNA-bd_sf"/>
</dbReference>
<protein>
    <submittedName>
        <fullName evidence="5">CopY family transcriptional regulator</fullName>
    </submittedName>
</protein>
<dbReference type="RefSeq" id="WP_073609804.1">
    <property type="nucleotide sequence ID" value="NZ_MRCG01000014.1"/>
</dbReference>
<evidence type="ECO:0000256" key="3">
    <source>
        <dbReference type="ARBA" id="ARBA00023125"/>
    </source>
</evidence>
<evidence type="ECO:0000313" key="5">
    <source>
        <dbReference type="EMBL" id="OKH46172.1"/>
    </source>
</evidence>
<dbReference type="InterPro" id="IPR036388">
    <property type="entry name" value="WH-like_DNA-bd_sf"/>
</dbReference>
<dbReference type="GO" id="GO:0045892">
    <property type="term" value="P:negative regulation of DNA-templated transcription"/>
    <property type="evidence" value="ECO:0007669"/>
    <property type="project" value="InterPro"/>
</dbReference>
<keyword evidence="4" id="KW-0804">Transcription</keyword>
<dbReference type="PIRSF" id="PIRSF019455">
    <property type="entry name" value="CopR_AtkY"/>
    <property type="match status" value="1"/>
</dbReference>
<reference evidence="5 6" key="1">
    <citation type="submission" date="2016-11" db="EMBL/GenBank/DDBJ databases">
        <title>Draft Genome Sequences of Nine Cyanobacterial Strains from Diverse Habitats.</title>
        <authorList>
            <person name="Zhu T."/>
            <person name="Hou S."/>
            <person name="Lu X."/>
            <person name="Hess W.R."/>
        </authorList>
    </citation>
    <scope>NUCLEOTIDE SEQUENCE [LARGE SCALE GENOMIC DNA]</scope>
    <source>
        <strain evidence="5 6">NIES-30</strain>
    </source>
</reference>
<keyword evidence="2" id="KW-0805">Transcription regulation</keyword>
<keyword evidence="3" id="KW-0238">DNA-binding</keyword>
<dbReference type="Gene3D" id="1.10.10.10">
    <property type="entry name" value="Winged helix-like DNA-binding domain superfamily/Winged helix DNA-binding domain"/>
    <property type="match status" value="1"/>
</dbReference>
<keyword evidence="6" id="KW-1185">Reference proteome</keyword>
<dbReference type="EMBL" id="MRCG01000014">
    <property type="protein sequence ID" value="OKH46172.1"/>
    <property type="molecule type" value="Genomic_DNA"/>
</dbReference>
<dbReference type="GO" id="GO:0003677">
    <property type="term" value="F:DNA binding"/>
    <property type="evidence" value="ECO:0007669"/>
    <property type="project" value="UniProtKB-KW"/>
</dbReference>
<dbReference type="Pfam" id="PF03965">
    <property type="entry name" value="Penicillinase_R"/>
    <property type="match status" value="1"/>
</dbReference>
<sequence>MAPLPRHRPRQLSLGPLEAEILAIIWAKGSATVKEIHDHILADPDRDLTQASVTTVLQRLAKKGWLRREAKPQGEEGRTRRVYCWQPIVSQQDANVLAAHQQLQSFLAVGSPDLVAAFADSLDIAELDQLDAIAARLRALRHAQQPSRGEEE</sequence>
<evidence type="ECO:0000256" key="1">
    <source>
        <dbReference type="ARBA" id="ARBA00011046"/>
    </source>
</evidence>
<dbReference type="InterPro" id="IPR005650">
    <property type="entry name" value="BlaI_family"/>
</dbReference>
<dbReference type="OrthoDB" id="122824at2"/>
<accession>A0A1U7J2D9</accession>
<organism evidence="5 6">
    <name type="scientific">Phormidium tenue NIES-30</name>
    <dbReference type="NCBI Taxonomy" id="549789"/>
    <lineage>
        <taxon>Bacteria</taxon>
        <taxon>Bacillati</taxon>
        <taxon>Cyanobacteriota</taxon>
        <taxon>Cyanophyceae</taxon>
        <taxon>Oscillatoriophycideae</taxon>
        <taxon>Oscillatoriales</taxon>
        <taxon>Oscillatoriaceae</taxon>
        <taxon>Phormidium</taxon>
    </lineage>
</organism>
<comment type="caution">
    <text evidence="5">The sequence shown here is derived from an EMBL/GenBank/DDBJ whole genome shotgun (WGS) entry which is preliminary data.</text>
</comment>
<dbReference type="STRING" id="549789.NIES30_17920"/>
<evidence type="ECO:0000313" key="6">
    <source>
        <dbReference type="Proteomes" id="UP000185557"/>
    </source>
</evidence>
<evidence type="ECO:0000256" key="4">
    <source>
        <dbReference type="ARBA" id="ARBA00023163"/>
    </source>
</evidence>
<dbReference type="AlphaFoldDB" id="A0A1U7J2D9"/>
<proteinExistence type="inferred from homology"/>
<dbReference type="Proteomes" id="UP000185557">
    <property type="component" value="Unassembled WGS sequence"/>
</dbReference>
<evidence type="ECO:0000256" key="2">
    <source>
        <dbReference type="ARBA" id="ARBA00023015"/>
    </source>
</evidence>
<dbReference type="SUPFAM" id="SSF46785">
    <property type="entry name" value="Winged helix' DNA-binding domain"/>
    <property type="match status" value="1"/>
</dbReference>